<dbReference type="InterPro" id="IPR055259">
    <property type="entry name" value="YkvP/CgeB_Glyco_trans-like"/>
</dbReference>
<gene>
    <name evidence="2" type="ORF">FRC54_10190</name>
</gene>
<keyword evidence="3" id="KW-1185">Reference proteome</keyword>
<dbReference type="Pfam" id="PF13524">
    <property type="entry name" value="Glyco_trans_1_2"/>
    <property type="match status" value="1"/>
</dbReference>
<dbReference type="Proteomes" id="UP000460257">
    <property type="component" value="Unassembled WGS sequence"/>
</dbReference>
<protein>
    <submittedName>
        <fullName evidence="2">Glycosyltransferase</fullName>
    </submittedName>
</protein>
<dbReference type="GO" id="GO:0016740">
    <property type="term" value="F:transferase activity"/>
    <property type="evidence" value="ECO:0007669"/>
    <property type="project" value="UniProtKB-KW"/>
</dbReference>
<organism evidence="2 3">
    <name type="scientific">Candidatus Weimeria bifida</name>
    <dbReference type="NCBI Taxonomy" id="2599074"/>
    <lineage>
        <taxon>Bacteria</taxon>
        <taxon>Bacillati</taxon>
        <taxon>Bacillota</taxon>
        <taxon>Clostridia</taxon>
        <taxon>Lachnospirales</taxon>
        <taxon>Lachnospiraceae</taxon>
        <taxon>Candidatus Weimeria</taxon>
    </lineage>
</organism>
<evidence type="ECO:0000259" key="1">
    <source>
        <dbReference type="Pfam" id="PF13524"/>
    </source>
</evidence>
<proteinExistence type="predicted"/>
<dbReference type="AlphaFoldDB" id="A0A6N7J2D8"/>
<accession>A0A6N7J2D8</accession>
<evidence type="ECO:0000313" key="2">
    <source>
        <dbReference type="EMBL" id="MQN02235.1"/>
    </source>
</evidence>
<dbReference type="EMBL" id="VOGC01000009">
    <property type="protein sequence ID" value="MQN02235.1"/>
    <property type="molecule type" value="Genomic_DNA"/>
</dbReference>
<comment type="caution">
    <text evidence="2">The sequence shown here is derived from an EMBL/GenBank/DDBJ whole genome shotgun (WGS) entry which is preliminary data.</text>
</comment>
<feature type="domain" description="Spore protein YkvP/CgeB glycosyl transferase-like" evidence="1">
    <location>
        <begin position="270"/>
        <end position="391"/>
    </location>
</feature>
<name>A0A6N7J2D8_9FIRM</name>
<evidence type="ECO:0000313" key="3">
    <source>
        <dbReference type="Proteomes" id="UP000460257"/>
    </source>
</evidence>
<dbReference type="Gene3D" id="3.40.50.2000">
    <property type="entry name" value="Glycogen Phosphorylase B"/>
    <property type="match status" value="1"/>
</dbReference>
<sequence>MKIIFIRLFESYYDKILPAAMRRLGWQVDEESFYTPADQTRDDRLQQMVRDRIKDKNGSYDFAFTVNFWPLLAPVLDDLGIRYVSWSYDAPLAFVGTPEMERKNNYIFLFDRGQVRNYKKQGITRVWHLPLASDPDIFSREIERHGDEFSGCGVSFIGSFYYSPYPSVVKNLSDHLRGYLDGILTAQRNLYGSYLLPQVIDDKIVGAVNAELLRKKDTSKDAGVFAGSVSKENLIYAMATRITCFDRLTLLAVASKITDTRVFTSNKPDEISGTLFKARVKGKVDYHTQMPVIFNRSRINLCPTLRCIETGIPLRALDIMACHGVVMMPLSEETAEYFENGTDSLLYSSDEEAFELMRFYLSHDSEIDRIRENAYEKIRTDFSFEKRLDTMARILKEN</sequence>
<reference evidence="2" key="1">
    <citation type="journal article" date="2020" name="Appl. Environ. Microbiol.">
        <title>Medium-Chain Fatty Acid Synthesis by 'Candidatus Weimeria bifida' gen. nov., sp. nov., and 'Candidatus Pseudoramibacter fermentans' sp. nov.</title>
        <authorList>
            <person name="Scarborough M.J."/>
            <person name="Myers K.S."/>
            <person name="Donohue T.J."/>
            <person name="Noguera D.R."/>
        </authorList>
    </citation>
    <scope>NUCLEOTIDE SEQUENCE</scope>
    <source>
        <strain evidence="2">LCO1.1</strain>
    </source>
</reference>